<dbReference type="Pfam" id="PF07859">
    <property type="entry name" value="Abhydrolase_3"/>
    <property type="match status" value="1"/>
</dbReference>
<dbReference type="InterPro" id="IPR029058">
    <property type="entry name" value="AB_hydrolase_fold"/>
</dbReference>
<dbReference type="PANTHER" id="PTHR48081">
    <property type="entry name" value="AB HYDROLASE SUPERFAMILY PROTEIN C4A8.06C"/>
    <property type="match status" value="1"/>
</dbReference>
<dbReference type="AlphaFoldDB" id="A0A179FV16"/>
<dbReference type="RefSeq" id="XP_018146067.1">
    <property type="nucleotide sequence ID" value="XM_018291584.1"/>
</dbReference>
<reference evidence="4 5" key="1">
    <citation type="journal article" date="2016" name="PLoS Pathog.">
        <title>Biosynthesis of antibiotic leucinostatins in bio-control fungus Purpureocillium lilacinum and their inhibition on phytophthora revealed by genome mining.</title>
        <authorList>
            <person name="Wang G."/>
            <person name="Liu Z."/>
            <person name="Lin R."/>
            <person name="Li E."/>
            <person name="Mao Z."/>
            <person name="Ling J."/>
            <person name="Yang Y."/>
            <person name="Yin W.B."/>
            <person name="Xie B."/>
        </authorList>
    </citation>
    <scope>NUCLEOTIDE SEQUENCE [LARGE SCALE GENOMIC DNA]</scope>
    <source>
        <strain evidence="4">170</strain>
    </source>
</reference>
<keyword evidence="1" id="KW-0378">Hydrolase</keyword>
<dbReference type="Proteomes" id="UP000078397">
    <property type="component" value="Unassembled WGS sequence"/>
</dbReference>
<dbReference type="OrthoDB" id="2152029at2759"/>
<dbReference type="InterPro" id="IPR013094">
    <property type="entry name" value="AB_hydrolase_3"/>
</dbReference>
<protein>
    <submittedName>
        <fullName evidence="4">Lipase/thioesterase</fullName>
    </submittedName>
</protein>
<keyword evidence="2" id="KW-0472">Membrane</keyword>
<dbReference type="KEGG" id="pchm:VFPPC_13812"/>
<keyword evidence="2" id="KW-0812">Transmembrane</keyword>
<comment type="caution">
    <text evidence="4">The sequence shown here is derived from an EMBL/GenBank/DDBJ whole genome shotgun (WGS) entry which is preliminary data.</text>
</comment>
<dbReference type="InterPro" id="IPR050300">
    <property type="entry name" value="GDXG_lipolytic_enzyme"/>
</dbReference>
<dbReference type="STRING" id="1380566.A0A179FV16"/>
<name>A0A179FV16_METCM</name>
<evidence type="ECO:0000259" key="3">
    <source>
        <dbReference type="Pfam" id="PF07859"/>
    </source>
</evidence>
<gene>
    <name evidence="4" type="ORF">VFPPC_13812</name>
</gene>
<sequence>MQATTNVKLSILGMLDLFPALASIVAVGVLSVLTGLFRSQRDAPSLHLHIAYAILRKATTRLTPLQLQLISPLTDVVYKQYARSAKFKPETVDLGAGAHGHWIGNKNAKNVLIWYHGGGFCLPANMGYFKFLESLVASSQKSNQDLAVFVLTYTLAPGAAYPTQLTQAVAALRYIVNNTGRKPSQVLIGGDSAGGNLVMGVLSHLAHGHPAIPKLELSEPLAGAVGIAPWTLIGEDHGDREIYSGGDLITPAVDKPWSSAFLGGSDKDYFTSASTAPKSWLAAFPVKRVLILGGGNEILLPAIEDLAEKLQDALPNVELFIGHREGHVAPVYNLYVGDNTETLQGKKVKAWLREIL</sequence>
<evidence type="ECO:0000313" key="4">
    <source>
        <dbReference type="EMBL" id="OAQ69217.1"/>
    </source>
</evidence>
<evidence type="ECO:0000256" key="1">
    <source>
        <dbReference type="ARBA" id="ARBA00022801"/>
    </source>
</evidence>
<keyword evidence="5" id="KW-1185">Reference proteome</keyword>
<accession>A0A179FV16</accession>
<organism evidence="4 5">
    <name type="scientific">Pochonia chlamydosporia 170</name>
    <dbReference type="NCBI Taxonomy" id="1380566"/>
    <lineage>
        <taxon>Eukaryota</taxon>
        <taxon>Fungi</taxon>
        <taxon>Dikarya</taxon>
        <taxon>Ascomycota</taxon>
        <taxon>Pezizomycotina</taxon>
        <taxon>Sordariomycetes</taxon>
        <taxon>Hypocreomycetidae</taxon>
        <taxon>Hypocreales</taxon>
        <taxon>Clavicipitaceae</taxon>
        <taxon>Pochonia</taxon>
    </lineage>
</organism>
<dbReference type="GO" id="GO:0016787">
    <property type="term" value="F:hydrolase activity"/>
    <property type="evidence" value="ECO:0007669"/>
    <property type="project" value="UniProtKB-KW"/>
</dbReference>
<dbReference type="Gene3D" id="3.40.50.1820">
    <property type="entry name" value="alpha/beta hydrolase"/>
    <property type="match status" value="1"/>
</dbReference>
<dbReference type="GeneID" id="28855578"/>
<keyword evidence="2" id="KW-1133">Transmembrane helix</keyword>
<evidence type="ECO:0000313" key="5">
    <source>
        <dbReference type="Proteomes" id="UP000078397"/>
    </source>
</evidence>
<feature type="domain" description="Alpha/beta hydrolase fold-3" evidence="3">
    <location>
        <begin position="112"/>
        <end position="328"/>
    </location>
</feature>
<evidence type="ECO:0000256" key="2">
    <source>
        <dbReference type="SAM" id="Phobius"/>
    </source>
</evidence>
<dbReference type="PANTHER" id="PTHR48081:SF21">
    <property type="entry name" value="LIPASE_THIOESTERASE FAMILY PROTEIN (AFU_ORTHOLOGUE AFUA_8G02590)"/>
    <property type="match status" value="1"/>
</dbReference>
<dbReference type="EMBL" id="LSBJ02000003">
    <property type="protein sequence ID" value="OAQ69217.1"/>
    <property type="molecule type" value="Genomic_DNA"/>
</dbReference>
<feature type="transmembrane region" description="Helical" evidence="2">
    <location>
        <begin position="17"/>
        <end position="37"/>
    </location>
</feature>
<proteinExistence type="predicted"/>
<dbReference type="SUPFAM" id="SSF53474">
    <property type="entry name" value="alpha/beta-Hydrolases"/>
    <property type="match status" value="1"/>
</dbReference>